<dbReference type="Proteomes" id="UP000031670">
    <property type="component" value="Unassembled WGS sequence"/>
</dbReference>
<organism evidence="2 3">
    <name type="scientific">Vibrio ishigakensis</name>
    <dbReference type="NCBI Taxonomy" id="1481914"/>
    <lineage>
        <taxon>Bacteria</taxon>
        <taxon>Pseudomonadati</taxon>
        <taxon>Pseudomonadota</taxon>
        <taxon>Gammaproteobacteria</taxon>
        <taxon>Vibrionales</taxon>
        <taxon>Vibrionaceae</taxon>
        <taxon>Vibrio</taxon>
    </lineage>
</organism>
<dbReference type="SUPFAM" id="SSF49373">
    <property type="entry name" value="Invasin/intimin cell-adhesion fragments"/>
    <property type="match status" value="1"/>
</dbReference>
<reference evidence="2 3" key="1">
    <citation type="submission" date="2015-01" db="EMBL/GenBank/DDBJ databases">
        <title>Vibrio sp. C5 JCM 19232 whole genome shotgun sequence.</title>
        <authorList>
            <person name="Sawabe T."/>
            <person name="Meirelles P."/>
            <person name="Feng G."/>
            <person name="Sayaka M."/>
            <person name="Hattori M."/>
            <person name="Ohkuma M."/>
        </authorList>
    </citation>
    <scope>NUCLEOTIDE SEQUENCE [LARGE SCALE GENOMIC DNA]</scope>
    <source>
        <strain evidence="2 3">JCM19232</strain>
    </source>
</reference>
<dbReference type="InterPro" id="IPR003343">
    <property type="entry name" value="Big_2"/>
</dbReference>
<proteinExistence type="predicted"/>
<reference evidence="2 3" key="2">
    <citation type="submission" date="2015-01" db="EMBL/GenBank/DDBJ databases">
        <authorList>
            <consortium name="NBRP consortium"/>
            <person name="Sawabe T."/>
            <person name="Meirelles P."/>
            <person name="Feng G."/>
            <person name="Sayaka M."/>
            <person name="Hattori M."/>
            <person name="Ohkuma M."/>
        </authorList>
    </citation>
    <scope>NUCLEOTIDE SEQUENCE [LARGE SCALE GENOMIC DNA]</scope>
    <source>
        <strain evidence="2 3">JCM19232</strain>
    </source>
</reference>
<dbReference type="Gene3D" id="2.60.40.1080">
    <property type="match status" value="1"/>
</dbReference>
<dbReference type="Pfam" id="PF02368">
    <property type="entry name" value="Big_2"/>
    <property type="match status" value="1"/>
</dbReference>
<gene>
    <name evidence="2" type="ORF">JCM19232_2351</name>
</gene>
<comment type="caution">
    <text evidence="2">The sequence shown here is derived from an EMBL/GenBank/DDBJ whole genome shotgun (WGS) entry which is preliminary data.</text>
</comment>
<evidence type="ECO:0000313" key="3">
    <source>
        <dbReference type="Proteomes" id="UP000031670"/>
    </source>
</evidence>
<evidence type="ECO:0000313" key="2">
    <source>
        <dbReference type="EMBL" id="GAM63941.1"/>
    </source>
</evidence>
<evidence type="ECO:0000259" key="1">
    <source>
        <dbReference type="Pfam" id="PF02368"/>
    </source>
</evidence>
<name>A0A0B8PC62_9VIBR</name>
<feature type="domain" description="BIG2" evidence="1">
    <location>
        <begin position="82"/>
        <end position="155"/>
    </location>
</feature>
<sequence>MSFDFDANTITHHSYSPHIDELEGDGDYLIGGEGYFFDKWNHYQDYINFAERFAQTEPATIEQIDARIEYDDPENYGGNKWLTKTETSLPVGAYETITAKASPETDANNQQDLTWHSTDPQIVDVEVDADTREAIITAKSVGRAEVYAMHNRTASNEIEVEVTEPVKNIYALNIQNPENDVYGGELVEFELDMASLDNVNDIEFKFTILTKTIEDDKVEVTDSVYVDSLVVTPSDDFTFVGSSYELIGDQEDPELGAMAEVTVKLECASTPCDSDVTKQAVASIAFATNPEVSTGKASKDDSYTEIDITSLTVNEGDDTYPMESKDRVAFKLEYPHGDIAGEPTAGDFISDTKIDLADLAMVQRYMALHQQTIIGTIFVGDLVVQTLMTVTK</sequence>
<accession>A0A0B8PC62</accession>
<dbReference type="InterPro" id="IPR008964">
    <property type="entry name" value="Invasin/intimin_cell_adhesion"/>
</dbReference>
<dbReference type="AlphaFoldDB" id="A0A0B8PC62"/>
<dbReference type="EMBL" id="BBSA01000010">
    <property type="protein sequence ID" value="GAM63941.1"/>
    <property type="molecule type" value="Genomic_DNA"/>
</dbReference>
<protein>
    <recommendedName>
        <fullName evidence="1">BIG2 domain-containing protein</fullName>
    </recommendedName>
</protein>